<sequence length="161" mass="18087">MLTIVYRSEAIDRLPYSALADICLFSARSNCERGITGFLVELDGIFLQVLEGDPDRVDRLFARIVDDPRHRNVTLLRRETSDGPPEFGFWAMNFGPLDTPTFWQAIFGTPMRSEEFRQRSQGVGFARDVLGRAYMHACIVADVDPAAHDMVRGNIPALAPI</sequence>
<feature type="domain" description="BLUF" evidence="1">
    <location>
        <begin position="1"/>
        <end position="93"/>
    </location>
</feature>
<organism evidence="2 3">
    <name type="scientific">Azospirillum endophyticum</name>
    <dbReference type="NCBI Taxonomy" id="2800326"/>
    <lineage>
        <taxon>Bacteria</taxon>
        <taxon>Pseudomonadati</taxon>
        <taxon>Pseudomonadota</taxon>
        <taxon>Alphaproteobacteria</taxon>
        <taxon>Rhodospirillales</taxon>
        <taxon>Azospirillaceae</taxon>
        <taxon>Azospirillum</taxon>
    </lineage>
</organism>
<proteinExistence type="predicted"/>
<evidence type="ECO:0000313" key="3">
    <source>
        <dbReference type="Proteomes" id="UP000652760"/>
    </source>
</evidence>
<dbReference type="InterPro" id="IPR007024">
    <property type="entry name" value="BLUF_domain"/>
</dbReference>
<dbReference type="Proteomes" id="UP000652760">
    <property type="component" value="Unassembled WGS sequence"/>
</dbReference>
<dbReference type="Pfam" id="PF04940">
    <property type="entry name" value="BLUF"/>
    <property type="match status" value="1"/>
</dbReference>
<dbReference type="Gene3D" id="3.30.70.100">
    <property type="match status" value="1"/>
</dbReference>
<name>A0ABS1EZ41_9PROT</name>
<dbReference type="SMART" id="SM01034">
    <property type="entry name" value="BLUF"/>
    <property type="match status" value="1"/>
</dbReference>
<dbReference type="RefSeq" id="WP_200190598.1">
    <property type="nucleotide sequence ID" value="NZ_JAENHM010000008.1"/>
</dbReference>
<comment type="caution">
    <text evidence="2">The sequence shown here is derived from an EMBL/GenBank/DDBJ whole genome shotgun (WGS) entry which is preliminary data.</text>
</comment>
<keyword evidence="3" id="KW-1185">Reference proteome</keyword>
<accession>A0ABS1EZ41</accession>
<evidence type="ECO:0000259" key="1">
    <source>
        <dbReference type="PROSITE" id="PS50925"/>
    </source>
</evidence>
<dbReference type="SUPFAM" id="SSF54975">
    <property type="entry name" value="Acylphosphatase/BLUF domain-like"/>
    <property type="match status" value="1"/>
</dbReference>
<protein>
    <submittedName>
        <fullName evidence="2">BLUF domain-containing protein</fullName>
    </submittedName>
</protein>
<dbReference type="PROSITE" id="PS50925">
    <property type="entry name" value="BLUF"/>
    <property type="match status" value="1"/>
</dbReference>
<gene>
    <name evidence="2" type="ORF">JHL17_03150</name>
</gene>
<dbReference type="EMBL" id="JAENHM010000008">
    <property type="protein sequence ID" value="MBK1836398.1"/>
    <property type="molecule type" value="Genomic_DNA"/>
</dbReference>
<reference evidence="3" key="1">
    <citation type="submission" date="2021-01" db="EMBL/GenBank/DDBJ databases">
        <title>Genome public.</title>
        <authorList>
            <person name="Liu C."/>
            <person name="Sun Q."/>
        </authorList>
    </citation>
    <scope>NUCLEOTIDE SEQUENCE [LARGE SCALE GENOMIC DNA]</scope>
    <source>
        <strain evidence="3">YIM B02556</strain>
    </source>
</reference>
<evidence type="ECO:0000313" key="2">
    <source>
        <dbReference type="EMBL" id="MBK1836398.1"/>
    </source>
</evidence>
<dbReference type="InterPro" id="IPR036046">
    <property type="entry name" value="Acylphosphatase-like_dom_sf"/>
</dbReference>